<dbReference type="Proteomes" id="UP000324222">
    <property type="component" value="Unassembled WGS sequence"/>
</dbReference>
<dbReference type="EMBL" id="VSRR010118296">
    <property type="protein sequence ID" value="MPC99424.1"/>
    <property type="molecule type" value="Genomic_DNA"/>
</dbReference>
<comment type="caution">
    <text evidence="2">The sequence shown here is derived from an EMBL/GenBank/DDBJ whole genome shotgun (WGS) entry which is preliminary data.</text>
</comment>
<organism evidence="2 3">
    <name type="scientific">Portunus trituberculatus</name>
    <name type="common">Swimming crab</name>
    <name type="synonym">Neptunus trituberculatus</name>
    <dbReference type="NCBI Taxonomy" id="210409"/>
    <lineage>
        <taxon>Eukaryota</taxon>
        <taxon>Metazoa</taxon>
        <taxon>Ecdysozoa</taxon>
        <taxon>Arthropoda</taxon>
        <taxon>Crustacea</taxon>
        <taxon>Multicrustacea</taxon>
        <taxon>Malacostraca</taxon>
        <taxon>Eumalacostraca</taxon>
        <taxon>Eucarida</taxon>
        <taxon>Decapoda</taxon>
        <taxon>Pleocyemata</taxon>
        <taxon>Brachyura</taxon>
        <taxon>Eubrachyura</taxon>
        <taxon>Portunoidea</taxon>
        <taxon>Portunidae</taxon>
        <taxon>Portuninae</taxon>
        <taxon>Portunus</taxon>
    </lineage>
</organism>
<reference evidence="2 3" key="1">
    <citation type="submission" date="2019-05" db="EMBL/GenBank/DDBJ databases">
        <title>Another draft genome of Portunus trituberculatus and its Hox gene families provides insights of decapod evolution.</title>
        <authorList>
            <person name="Jeong J.-H."/>
            <person name="Song I."/>
            <person name="Kim S."/>
            <person name="Choi T."/>
            <person name="Kim D."/>
            <person name="Ryu S."/>
            <person name="Kim W."/>
        </authorList>
    </citation>
    <scope>NUCLEOTIDE SEQUENCE [LARGE SCALE GENOMIC DNA]</scope>
    <source>
        <tissue evidence="2">Muscle</tissue>
    </source>
</reference>
<evidence type="ECO:0000313" key="2">
    <source>
        <dbReference type="EMBL" id="MPC99424.1"/>
    </source>
</evidence>
<proteinExistence type="predicted"/>
<name>A0A5B7K483_PORTR</name>
<sequence length="56" mass="6251">MKGEVVVVSRSFKVIGGINTRRATVCTIPPRCYGAGTAAEGRGRRRDYRRKVGRER</sequence>
<evidence type="ECO:0000256" key="1">
    <source>
        <dbReference type="SAM" id="MobiDB-lite"/>
    </source>
</evidence>
<feature type="compositionally biased region" description="Basic residues" evidence="1">
    <location>
        <begin position="43"/>
        <end position="56"/>
    </location>
</feature>
<accession>A0A5B7K483</accession>
<evidence type="ECO:0000313" key="3">
    <source>
        <dbReference type="Proteomes" id="UP000324222"/>
    </source>
</evidence>
<keyword evidence="3" id="KW-1185">Reference proteome</keyword>
<dbReference type="AlphaFoldDB" id="A0A5B7K483"/>
<feature type="region of interest" description="Disordered" evidence="1">
    <location>
        <begin position="37"/>
        <end position="56"/>
    </location>
</feature>
<protein>
    <submittedName>
        <fullName evidence="2">Uncharacterized protein</fullName>
    </submittedName>
</protein>
<gene>
    <name evidence="2" type="ORF">E2C01_094837</name>
</gene>